<dbReference type="EMBL" id="JPVT01000148">
    <property type="protein sequence ID" value="KFN90514.1"/>
    <property type="molecule type" value="Genomic_DNA"/>
</dbReference>
<keyword evidence="7" id="KW-0676">Redox-active center</keyword>
<keyword evidence="5 10" id="KW-0560">Oxidoreductase</keyword>
<dbReference type="Gene3D" id="3.50.50.60">
    <property type="entry name" value="FAD/NAD(P)-binding domain"/>
    <property type="match status" value="2"/>
</dbReference>
<dbReference type="EC" id="1.11.1.1" evidence="10"/>
<dbReference type="GO" id="GO:0016692">
    <property type="term" value="F:NADH peroxidase activity"/>
    <property type="evidence" value="ECO:0007669"/>
    <property type="project" value="UniProtKB-EC"/>
</dbReference>
<dbReference type="PRINTS" id="PR00411">
    <property type="entry name" value="PNDRDTASEI"/>
</dbReference>
<comment type="similarity">
    <text evidence="2">Belongs to the class-III pyridine nucleotide-disulfide oxidoreductase family.</text>
</comment>
<keyword evidence="6" id="KW-0558">Oxidation</keyword>
<evidence type="ECO:0000256" key="6">
    <source>
        <dbReference type="ARBA" id="ARBA00023097"/>
    </source>
</evidence>
<keyword evidence="3" id="KW-0285">Flavoprotein</keyword>
<dbReference type="PROSITE" id="PS51257">
    <property type="entry name" value="PROKAR_LIPOPROTEIN"/>
    <property type="match status" value="1"/>
</dbReference>
<name>A0A091C0N8_9ENTE</name>
<evidence type="ECO:0000259" key="8">
    <source>
        <dbReference type="Pfam" id="PF02852"/>
    </source>
</evidence>
<dbReference type="RefSeq" id="WP_028789914.1">
    <property type="nucleotide sequence ID" value="NZ_JPVT01000148.1"/>
</dbReference>
<accession>A0A091C0N8</accession>
<organism evidence="10 11">
    <name type="scientific">Tetragenococcus muriaticus 3MR10-3</name>
    <dbReference type="NCBI Taxonomy" id="1302648"/>
    <lineage>
        <taxon>Bacteria</taxon>
        <taxon>Bacillati</taxon>
        <taxon>Bacillota</taxon>
        <taxon>Bacilli</taxon>
        <taxon>Lactobacillales</taxon>
        <taxon>Enterococcaceae</taxon>
        <taxon>Tetragenococcus</taxon>
    </lineage>
</organism>
<evidence type="ECO:0000259" key="9">
    <source>
        <dbReference type="Pfam" id="PF07992"/>
    </source>
</evidence>
<dbReference type="InterPro" id="IPR050260">
    <property type="entry name" value="FAD-bd_OxRdtase"/>
</dbReference>
<dbReference type="PRINTS" id="PR00368">
    <property type="entry name" value="FADPNR"/>
</dbReference>
<dbReference type="InterPro" id="IPR036188">
    <property type="entry name" value="FAD/NAD-bd_sf"/>
</dbReference>
<dbReference type="EC" id="1.-.-.-" evidence="10"/>
<feature type="domain" description="FAD/NAD(P)-binding" evidence="9">
    <location>
        <begin position="1"/>
        <end position="286"/>
    </location>
</feature>
<dbReference type="Gene3D" id="3.30.390.30">
    <property type="match status" value="1"/>
</dbReference>
<evidence type="ECO:0000256" key="5">
    <source>
        <dbReference type="ARBA" id="ARBA00023002"/>
    </source>
</evidence>
<feature type="domain" description="Pyridine nucleotide-disulphide oxidoreductase dimerisation" evidence="8">
    <location>
        <begin position="324"/>
        <end position="419"/>
    </location>
</feature>
<evidence type="ECO:0000256" key="7">
    <source>
        <dbReference type="ARBA" id="ARBA00023284"/>
    </source>
</evidence>
<keyword evidence="11" id="KW-1185">Reference proteome</keyword>
<evidence type="ECO:0000256" key="3">
    <source>
        <dbReference type="ARBA" id="ARBA00022630"/>
    </source>
</evidence>
<dbReference type="Pfam" id="PF02852">
    <property type="entry name" value="Pyr_redox_dim"/>
    <property type="match status" value="1"/>
</dbReference>
<evidence type="ECO:0000313" key="11">
    <source>
        <dbReference type="Proteomes" id="UP000029381"/>
    </source>
</evidence>
<dbReference type="Pfam" id="PF07992">
    <property type="entry name" value="Pyr_redox_2"/>
    <property type="match status" value="1"/>
</dbReference>
<evidence type="ECO:0000256" key="2">
    <source>
        <dbReference type="ARBA" id="ARBA00009130"/>
    </source>
</evidence>
<dbReference type="SUPFAM" id="SSF55424">
    <property type="entry name" value="FAD/NAD-linked reductases, dimerisation (C-terminal) domain"/>
    <property type="match status" value="1"/>
</dbReference>
<dbReference type="AlphaFoldDB" id="A0A091C0N8"/>
<dbReference type="InterPro" id="IPR023753">
    <property type="entry name" value="FAD/NAD-binding_dom"/>
</dbReference>
<comment type="cofactor">
    <cofactor evidence="1">
        <name>FAD</name>
        <dbReference type="ChEBI" id="CHEBI:57692"/>
    </cofactor>
</comment>
<dbReference type="PANTHER" id="PTHR43429:SF1">
    <property type="entry name" value="NAD(P)H SULFUR OXIDOREDUCTASE (COA-DEPENDENT)"/>
    <property type="match status" value="1"/>
</dbReference>
<evidence type="ECO:0000256" key="4">
    <source>
        <dbReference type="ARBA" id="ARBA00022827"/>
    </source>
</evidence>
<dbReference type="PANTHER" id="PTHR43429">
    <property type="entry name" value="PYRIDINE NUCLEOTIDE-DISULFIDE OXIDOREDUCTASE DOMAIN-CONTAINING"/>
    <property type="match status" value="1"/>
</dbReference>
<gene>
    <name evidence="10" type="ORF">TMU3MR103_1461</name>
</gene>
<comment type="caution">
    <text evidence="10">The sequence shown here is derived from an EMBL/GenBank/DDBJ whole genome shotgun (WGS) entry which is preliminary data.</text>
</comment>
<reference evidence="10 11" key="1">
    <citation type="submission" date="2014-08" db="EMBL/GenBank/DDBJ databases">
        <title>Genome sequence of Tetragenococcus muriaticus.</title>
        <authorList>
            <person name="Chuea-nongthon C."/>
            <person name="Rodtong S."/>
            <person name="Yongsawatdigul J."/>
            <person name="Steele J.L."/>
            <person name="Liu X.-y."/>
            <person name="Speers J."/>
            <person name="Glasner J.D."/>
            <person name="Neeno-Eckwall E.C."/>
        </authorList>
    </citation>
    <scope>NUCLEOTIDE SEQUENCE [LARGE SCALE GENOMIC DNA]</scope>
    <source>
        <strain evidence="10 11">3MR10-3</strain>
    </source>
</reference>
<dbReference type="InterPro" id="IPR004099">
    <property type="entry name" value="Pyr_nucl-diS_OxRdtase_dimer"/>
</dbReference>
<keyword evidence="4" id="KW-0274">FAD</keyword>
<sequence length="438" mass="49381">MKVYIIGASFAGVSCAMHARKLYPEAEIIIIEKNGIVGFLPGGLLLHLQDKFKSLDDAVFTTEEQLNKQHIEVKLSEPLLDCSPDKHEITTTKSTYHYDKLVLANGSEQKSLNIGLENDDEWDPSFKNYDLSHKILPKIQKAQTIAIIGAGQAGMEAASTFVDLKKEVHLIEAMDYPLFKYFDPNFLKPFLTDLQKIPNLQFYFNTTVSEVTENGHYEIFLDEQKITSDYVLTTVNVHPQLAQFAKRFQLHSDNTVQTDNYLETSAQDVFAVGDLIHSPIRIREEGAYLPQINHAIRSGVVAAENLQQTRMKFKGGLRTIGTKIFGWYLASTGLIEEEAFVYSNEIATKSFTQSVSLVDDTPVFCKAVFEKSSKKLLGIQLLSQANCLEKINTAALAIESQVTLTELMQNDYFFQPEFTNLMEPFNRINMESGDQNAF</sequence>
<evidence type="ECO:0000256" key="1">
    <source>
        <dbReference type="ARBA" id="ARBA00001974"/>
    </source>
</evidence>
<keyword evidence="10" id="KW-0575">Peroxidase</keyword>
<evidence type="ECO:0000313" key="10">
    <source>
        <dbReference type="EMBL" id="KFN90514.1"/>
    </source>
</evidence>
<proteinExistence type="inferred from homology"/>
<dbReference type="InterPro" id="IPR016156">
    <property type="entry name" value="FAD/NAD-linked_Rdtase_dimer_sf"/>
</dbReference>
<dbReference type="Proteomes" id="UP000029381">
    <property type="component" value="Unassembled WGS sequence"/>
</dbReference>
<protein>
    <submittedName>
        <fullName evidence="10">NADH peroxidase</fullName>
        <ecNumber evidence="10">1.-.-.-</ecNumber>
        <ecNumber evidence="10">1.11.1.1</ecNumber>
    </submittedName>
</protein>
<dbReference type="PATRIC" id="fig|1302648.3.peg.1427"/>
<dbReference type="SUPFAM" id="SSF51905">
    <property type="entry name" value="FAD/NAD(P)-binding domain"/>
    <property type="match status" value="1"/>
</dbReference>